<dbReference type="EMBL" id="PYGA01000012">
    <property type="protein sequence ID" value="PSK96272.1"/>
    <property type="molecule type" value="Genomic_DNA"/>
</dbReference>
<comment type="caution">
    <text evidence="4">The sequence shown here is derived from an EMBL/GenBank/DDBJ whole genome shotgun (WGS) entry which is preliminary data.</text>
</comment>
<reference evidence="4 5" key="1">
    <citation type="submission" date="2018-03" db="EMBL/GenBank/DDBJ databases">
        <title>Genomic Encyclopedia of Archaeal and Bacterial Type Strains, Phase II (KMG-II): from individual species to whole genera.</title>
        <authorList>
            <person name="Goeker M."/>
        </authorList>
    </citation>
    <scope>NUCLEOTIDE SEQUENCE [LARGE SCALE GENOMIC DNA]</scope>
    <source>
        <strain evidence="4 5">DSM 45312</strain>
    </source>
</reference>
<evidence type="ECO:0000313" key="5">
    <source>
        <dbReference type="Proteomes" id="UP000240542"/>
    </source>
</evidence>
<evidence type="ECO:0000256" key="1">
    <source>
        <dbReference type="ARBA" id="ARBA00008520"/>
    </source>
</evidence>
<gene>
    <name evidence="4" type="ORF">CLV63_112155</name>
</gene>
<proteinExistence type="inferred from homology"/>
<dbReference type="RefSeq" id="WP_106584228.1">
    <property type="nucleotide sequence ID" value="NZ_PYGA01000012.1"/>
</dbReference>
<dbReference type="InterPro" id="IPR006059">
    <property type="entry name" value="SBP"/>
</dbReference>
<protein>
    <submittedName>
        <fullName evidence="4">Carbohydrate ABC transporter substrate-binding protein (CUT1 family)</fullName>
    </submittedName>
</protein>
<evidence type="ECO:0000256" key="2">
    <source>
        <dbReference type="ARBA" id="ARBA00022448"/>
    </source>
</evidence>
<evidence type="ECO:0000256" key="3">
    <source>
        <dbReference type="ARBA" id="ARBA00022729"/>
    </source>
</evidence>
<dbReference type="Gene3D" id="3.40.190.10">
    <property type="entry name" value="Periplasmic binding protein-like II"/>
    <property type="match status" value="2"/>
</dbReference>
<dbReference type="InterPro" id="IPR050490">
    <property type="entry name" value="Bact_solute-bd_prot1"/>
</dbReference>
<evidence type="ECO:0000313" key="4">
    <source>
        <dbReference type="EMBL" id="PSK96272.1"/>
    </source>
</evidence>
<dbReference type="AlphaFoldDB" id="A0A2P8DGC5"/>
<accession>A0A2P8DGC5</accession>
<dbReference type="Pfam" id="PF01547">
    <property type="entry name" value="SBP_bac_1"/>
    <property type="match status" value="1"/>
</dbReference>
<dbReference type="Proteomes" id="UP000240542">
    <property type="component" value="Unassembled WGS sequence"/>
</dbReference>
<organism evidence="4 5">
    <name type="scientific">Murinocardiopsis flavida</name>
    <dbReference type="NCBI Taxonomy" id="645275"/>
    <lineage>
        <taxon>Bacteria</taxon>
        <taxon>Bacillati</taxon>
        <taxon>Actinomycetota</taxon>
        <taxon>Actinomycetes</taxon>
        <taxon>Streptosporangiales</taxon>
        <taxon>Nocardiopsidaceae</taxon>
        <taxon>Murinocardiopsis</taxon>
    </lineage>
</organism>
<dbReference type="OrthoDB" id="3495561at2"/>
<dbReference type="SUPFAM" id="SSF53850">
    <property type="entry name" value="Periplasmic binding protein-like II"/>
    <property type="match status" value="1"/>
</dbReference>
<dbReference type="PANTHER" id="PTHR43649">
    <property type="entry name" value="ARABINOSE-BINDING PROTEIN-RELATED"/>
    <property type="match status" value="1"/>
</dbReference>
<dbReference type="PANTHER" id="PTHR43649:SF34">
    <property type="entry name" value="ABC TRANSPORTER PERIPLASMIC-BINDING PROTEIN YCJN-RELATED"/>
    <property type="match status" value="1"/>
</dbReference>
<keyword evidence="5" id="KW-1185">Reference proteome</keyword>
<comment type="similarity">
    <text evidence="1">Belongs to the bacterial solute-binding protein 1 family.</text>
</comment>
<keyword evidence="3" id="KW-0732">Signal</keyword>
<keyword evidence="2" id="KW-0813">Transport</keyword>
<sequence>MTVLKGMAWSHQRGVGCLRAVSDAYARRTPGVRITWDARSLRDFEDVPIAALAAEYDLIAMDHPYVGQAHAAAALVPLDTVLPAAVLAEQRRDAVGPGYDGYTWAGGQWAAAMDVAAQVSAYRPDLLAGIGVDAPPRSWDGVLDLLASLPPGLRAVLPANPTHLLASLLTLCAQQAGGAAGWLGPRGLDPEVAVPAAERLLALLDLVDPVSLRTDPIGALESMSAGTAVCYAPIVFGYVNYARPDHPGAAVRFADIPSPDGAPAGSLLGGVGLAVSAASTGVAAAAEFVAHVAGADCQRGEYVRAGGQPGSRTAWTDPEADAACGGFFGATLATVDRAYVRPRDPVYPVVHRRGGAAVHELVRQRAEPAAVVRRFNEVCAALYADAGR</sequence>
<name>A0A2P8DGC5_9ACTN</name>